<feature type="transmembrane region" description="Helical" evidence="6">
    <location>
        <begin position="119"/>
        <end position="137"/>
    </location>
</feature>
<keyword evidence="4 6" id="KW-1133">Transmembrane helix</keyword>
<dbReference type="InterPro" id="IPR001123">
    <property type="entry name" value="LeuE-type"/>
</dbReference>
<keyword evidence="5 6" id="KW-0472">Membrane</keyword>
<accession>A0A150JB18</accession>
<dbReference type="GO" id="GO:0005886">
    <property type="term" value="C:plasma membrane"/>
    <property type="evidence" value="ECO:0007669"/>
    <property type="project" value="UniProtKB-SubCell"/>
</dbReference>
<name>A0A150JB18_9EURY</name>
<evidence type="ECO:0000256" key="5">
    <source>
        <dbReference type="ARBA" id="ARBA00023136"/>
    </source>
</evidence>
<dbReference type="AlphaFoldDB" id="A0A150JB18"/>
<feature type="transmembrane region" description="Helical" evidence="6">
    <location>
        <begin position="149"/>
        <end position="170"/>
    </location>
</feature>
<feature type="transmembrane region" description="Helical" evidence="6">
    <location>
        <begin position="66"/>
        <end position="87"/>
    </location>
</feature>
<organism evidence="7 8">
    <name type="scientific">Candidatus Methanofastidiosum methylothiophilum</name>
    <dbReference type="NCBI Taxonomy" id="1705564"/>
    <lineage>
        <taxon>Archaea</taxon>
        <taxon>Methanobacteriati</taxon>
        <taxon>Methanobacteriota</taxon>
        <taxon>Stenosarchaea group</taxon>
        <taxon>Candidatus Methanofastidiosia</taxon>
        <taxon>Candidatus Methanofastidiosales</taxon>
        <taxon>Candidatus Methanofastidiosaceae</taxon>
        <taxon>Candidatus Methanofastidiosum</taxon>
    </lineage>
</organism>
<reference evidence="7 8" key="1">
    <citation type="journal article" date="2016" name="ISME J.">
        <title>Chasing the elusive Euryarchaeota class WSA2: genomes reveal a uniquely fastidious methyl-reducing methanogen.</title>
        <authorList>
            <person name="Nobu M.K."/>
            <person name="Narihiro T."/>
            <person name="Kuroda K."/>
            <person name="Mei R."/>
            <person name="Liu W.T."/>
        </authorList>
    </citation>
    <scope>NUCLEOTIDE SEQUENCE [LARGE SCALE GENOMIC DNA]</scope>
    <source>
        <strain evidence="7">U1lsi0528_Bin089</strain>
    </source>
</reference>
<evidence type="ECO:0000256" key="3">
    <source>
        <dbReference type="ARBA" id="ARBA00022692"/>
    </source>
</evidence>
<evidence type="ECO:0000256" key="2">
    <source>
        <dbReference type="ARBA" id="ARBA00022475"/>
    </source>
</evidence>
<comment type="subcellular location">
    <subcellularLocation>
        <location evidence="1">Cell membrane</location>
        <topology evidence="1">Multi-pass membrane protein</topology>
    </subcellularLocation>
</comment>
<dbReference type="PANTHER" id="PTHR38825">
    <property type="entry name" value="LYSINE EXPORTER PROTEIN (LYSE/YGGA)"/>
    <property type="match status" value="1"/>
</dbReference>
<dbReference type="Proteomes" id="UP000075578">
    <property type="component" value="Unassembled WGS sequence"/>
</dbReference>
<dbReference type="Pfam" id="PF01810">
    <property type="entry name" value="LysE"/>
    <property type="match status" value="1"/>
</dbReference>
<feature type="transmembrane region" description="Helical" evidence="6">
    <location>
        <begin position="37"/>
        <end position="60"/>
    </location>
</feature>
<feature type="transmembrane region" description="Helical" evidence="6">
    <location>
        <begin position="6"/>
        <end position="25"/>
    </location>
</feature>
<gene>
    <name evidence="7" type="ORF">AMQ74_00001</name>
</gene>
<evidence type="ECO:0000313" key="7">
    <source>
        <dbReference type="EMBL" id="KYC54396.1"/>
    </source>
</evidence>
<evidence type="ECO:0000256" key="4">
    <source>
        <dbReference type="ARBA" id="ARBA00022989"/>
    </source>
</evidence>
<keyword evidence="2" id="KW-1003">Cell membrane</keyword>
<evidence type="ECO:0000256" key="6">
    <source>
        <dbReference type="SAM" id="Phobius"/>
    </source>
</evidence>
<sequence length="219" mass="24280">MLLSIGFGVGLSGAIAPGPLFMATIKDTLKYGPLSGPMICIGHLFVEIPIIIGLSLGISYLINIPLVRALIGLIGGLSLIYLGAQIVKERKKFEKISESSLHNIQINPNKFKNDLFPPIKTGFIFTVLNPAMIIWWATVGNSLVMRGLLIGFIGVFLLFIGHWIADISWYSFLSFSVYKGKKFISPKVYEVILLICGLFLIYLGANFIYVVIPYFNQYI</sequence>
<comment type="caution">
    <text evidence="7">The sequence shown here is derived from an EMBL/GenBank/DDBJ whole genome shotgun (WGS) entry which is preliminary data.</text>
</comment>
<keyword evidence="3 6" id="KW-0812">Transmembrane</keyword>
<feature type="transmembrane region" description="Helical" evidence="6">
    <location>
        <begin position="191"/>
        <end position="215"/>
    </location>
</feature>
<evidence type="ECO:0000313" key="8">
    <source>
        <dbReference type="Proteomes" id="UP000075578"/>
    </source>
</evidence>
<dbReference type="PANTHER" id="PTHR38825:SF1">
    <property type="entry name" value="TRANSPORTER, LYSE FAMILY"/>
    <property type="match status" value="1"/>
</dbReference>
<proteinExistence type="predicted"/>
<protein>
    <submittedName>
        <fullName evidence="7">LysE type translocator</fullName>
    </submittedName>
</protein>
<dbReference type="EMBL" id="LNGD01000001">
    <property type="protein sequence ID" value="KYC54396.1"/>
    <property type="molecule type" value="Genomic_DNA"/>
</dbReference>
<dbReference type="GO" id="GO:0006865">
    <property type="term" value="P:amino acid transport"/>
    <property type="evidence" value="ECO:0007669"/>
    <property type="project" value="InterPro"/>
</dbReference>
<evidence type="ECO:0000256" key="1">
    <source>
        <dbReference type="ARBA" id="ARBA00004651"/>
    </source>
</evidence>